<dbReference type="OrthoDB" id="6578464at2"/>
<evidence type="ECO:0008006" key="4">
    <source>
        <dbReference type="Google" id="ProtNLM"/>
    </source>
</evidence>
<feature type="chain" id="PRO_5014685113" description="DUF1161 domain-containing protein" evidence="1">
    <location>
        <begin position="21"/>
        <end position="89"/>
    </location>
</feature>
<evidence type="ECO:0000313" key="3">
    <source>
        <dbReference type="Proteomes" id="UP000234240"/>
    </source>
</evidence>
<keyword evidence="1" id="KW-0732">Signal</keyword>
<dbReference type="Proteomes" id="UP000234240">
    <property type="component" value="Unassembled WGS sequence"/>
</dbReference>
<evidence type="ECO:0000256" key="1">
    <source>
        <dbReference type="SAM" id="SignalP"/>
    </source>
</evidence>
<feature type="signal peptide" evidence="1">
    <location>
        <begin position="1"/>
        <end position="20"/>
    </location>
</feature>
<dbReference type="EMBL" id="PJZF01000002">
    <property type="protein sequence ID" value="PLR40969.1"/>
    <property type="molecule type" value="Genomic_DNA"/>
</dbReference>
<organism evidence="2 3">
    <name type="scientific">Chimaeribacter californicus</name>
    <dbReference type="NCBI Taxonomy" id="2060067"/>
    <lineage>
        <taxon>Bacteria</taxon>
        <taxon>Pseudomonadati</taxon>
        <taxon>Pseudomonadota</taxon>
        <taxon>Gammaproteobacteria</taxon>
        <taxon>Enterobacterales</taxon>
        <taxon>Yersiniaceae</taxon>
        <taxon>Chimaeribacter</taxon>
    </lineage>
</organism>
<proteinExistence type="predicted"/>
<comment type="caution">
    <text evidence="2">The sequence shown here is derived from an EMBL/GenBank/DDBJ whole genome shotgun (WGS) entry which is preliminary data.</text>
</comment>
<dbReference type="AlphaFoldDB" id="A0A2N5EEK7"/>
<name>A0A2N5EEK7_9GAMM</name>
<reference evidence="2 3" key="1">
    <citation type="submission" date="2017-12" db="EMBL/GenBank/DDBJ databases">
        <title>Characterization of six clinical isolates of Enterochimera gen. nov., a novel genus of the Yersiniaciae family and the three species Enterochimera arupensis sp. nov., Enterochimera coloradensis sp. nov, and Enterochimera californica sp. nov.</title>
        <authorList>
            <person name="Rossi A."/>
            <person name="Fisher M."/>
        </authorList>
    </citation>
    <scope>NUCLEOTIDE SEQUENCE [LARGE SCALE GENOMIC DNA]</scope>
    <source>
        <strain evidence="3">2015-Iso6</strain>
    </source>
</reference>
<gene>
    <name evidence="2" type="ORF">CYR55_03380</name>
</gene>
<evidence type="ECO:0000313" key="2">
    <source>
        <dbReference type="EMBL" id="PLR40969.1"/>
    </source>
</evidence>
<keyword evidence="3" id="KW-1185">Reference proteome</keyword>
<accession>A0A2N5EEK7</accession>
<dbReference type="RefSeq" id="WP_101814758.1">
    <property type="nucleotide sequence ID" value="NZ_PJZF01000002.1"/>
</dbReference>
<sequence length="89" mass="9352">MLRKLLFINLIALTATADFAAFAGPRAQAVPSVVQQVREAVNTRNVAPCQGKKEGDKVTLTSRSGGSVQATCTLTAIKDPTPANSTIPR</sequence>
<protein>
    <recommendedName>
        <fullName evidence="4">DUF1161 domain-containing protein</fullName>
    </recommendedName>
</protein>